<comment type="caution">
    <text evidence="3">The sequence shown here is derived from an EMBL/GenBank/DDBJ whole genome shotgun (WGS) entry which is preliminary data.</text>
</comment>
<dbReference type="AlphaFoldDB" id="A0A369BET2"/>
<dbReference type="OrthoDB" id="9803892at2"/>
<feature type="domain" description="NAD-dependent epimerase/dehydratase" evidence="2">
    <location>
        <begin position="5"/>
        <end position="229"/>
    </location>
</feature>
<comment type="similarity">
    <text evidence="1">Belongs to the NAD(P)-dependent epimerase/dehydratase family.</text>
</comment>
<dbReference type="RefSeq" id="WP_114296171.1">
    <property type="nucleotide sequence ID" value="NZ_QPJT01000002.1"/>
</dbReference>
<sequence>MKKKVLITGSSGVLGKNLVEYLEAGYSDLYELVLFDIAQDMRLYSRFKAYSGDIRNRGEVNRIIKGIDIVVHCASASPSYQEKEIYDIIINGTANLLECAFSRGNVERFIYISSTSVYGVPEKVPVYESDEVKPYDAYNKGKIEAEKICGQWRKRGKCVSILRPRSFIGPQRLGTFGILYEWASEGRGFPMLGSGNNKYQLLAVEDLCQAIYLAMSAEREKANDLFNIGAAEFSTIKEDYQAVLDEAGYKRKIICLPALPMLAALNILEKLKLSPFYKRLYMKLNRDYYVSIDKAREKLGYSPLYSNREALIRNYHWYLENAGKRDYKAGAGNNAVWNRGIVKYAKYFF</sequence>
<proteinExistence type="inferred from homology"/>
<dbReference type="SUPFAM" id="SSF51735">
    <property type="entry name" value="NAD(P)-binding Rossmann-fold domains"/>
    <property type="match status" value="1"/>
</dbReference>
<protein>
    <submittedName>
        <fullName evidence="3">Nucleoside-diphosphate-sugar epimerase</fullName>
    </submittedName>
</protein>
<dbReference type="PANTHER" id="PTHR43000">
    <property type="entry name" value="DTDP-D-GLUCOSE 4,6-DEHYDRATASE-RELATED"/>
    <property type="match status" value="1"/>
</dbReference>
<dbReference type="InterPro" id="IPR001509">
    <property type="entry name" value="Epimerase_deHydtase"/>
</dbReference>
<evidence type="ECO:0000313" key="3">
    <source>
        <dbReference type="EMBL" id="RCX20052.1"/>
    </source>
</evidence>
<dbReference type="InterPro" id="IPR036291">
    <property type="entry name" value="NAD(P)-bd_dom_sf"/>
</dbReference>
<evidence type="ECO:0000259" key="2">
    <source>
        <dbReference type="Pfam" id="PF01370"/>
    </source>
</evidence>
<dbReference type="Gene3D" id="3.40.50.720">
    <property type="entry name" value="NAD(P)-binding Rossmann-like Domain"/>
    <property type="match status" value="1"/>
</dbReference>
<accession>A0A369BET2</accession>
<dbReference type="Pfam" id="PF01370">
    <property type="entry name" value="Epimerase"/>
    <property type="match status" value="1"/>
</dbReference>
<dbReference type="Proteomes" id="UP000253034">
    <property type="component" value="Unassembled WGS sequence"/>
</dbReference>
<keyword evidence="4" id="KW-1185">Reference proteome</keyword>
<name>A0A369BET2_9FIRM</name>
<organism evidence="3 4">
    <name type="scientific">Anaerobacterium chartisolvens</name>
    <dbReference type="NCBI Taxonomy" id="1297424"/>
    <lineage>
        <taxon>Bacteria</taxon>
        <taxon>Bacillati</taxon>
        <taxon>Bacillota</taxon>
        <taxon>Clostridia</taxon>
        <taxon>Eubacteriales</taxon>
        <taxon>Oscillospiraceae</taxon>
        <taxon>Anaerobacterium</taxon>
    </lineage>
</organism>
<reference evidence="3 4" key="1">
    <citation type="submission" date="2018-07" db="EMBL/GenBank/DDBJ databases">
        <title>Genomic Encyclopedia of Type Strains, Phase IV (KMG-IV): sequencing the most valuable type-strain genomes for metagenomic binning, comparative biology and taxonomic classification.</title>
        <authorList>
            <person name="Goeker M."/>
        </authorList>
    </citation>
    <scope>NUCLEOTIDE SEQUENCE [LARGE SCALE GENOMIC DNA]</scope>
    <source>
        <strain evidence="3 4">DSM 27016</strain>
    </source>
</reference>
<gene>
    <name evidence="3" type="ORF">DFR58_102121</name>
</gene>
<evidence type="ECO:0000313" key="4">
    <source>
        <dbReference type="Proteomes" id="UP000253034"/>
    </source>
</evidence>
<evidence type="ECO:0000256" key="1">
    <source>
        <dbReference type="ARBA" id="ARBA00007637"/>
    </source>
</evidence>
<dbReference type="EMBL" id="QPJT01000002">
    <property type="protein sequence ID" value="RCX20052.1"/>
    <property type="molecule type" value="Genomic_DNA"/>
</dbReference>